<organism evidence="3 4">
    <name type="scientific">Gossypium anomalum</name>
    <dbReference type="NCBI Taxonomy" id="47600"/>
    <lineage>
        <taxon>Eukaryota</taxon>
        <taxon>Viridiplantae</taxon>
        <taxon>Streptophyta</taxon>
        <taxon>Embryophyta</taxon>
        <taxon>Tracheophyta</taxon>
        <taxon>Spermatophyta</taxon>
        <taxon>Magnoliopsida</taxon>
        <taxon>eudicotyledons</taxon>
        <taxon>Gunneridae</taxon>
        <taxon>Pentapetalae</taxon>
        <taxon>rosids</taxon>
        <taxon>malvids</taxon>
        <taxon>Malvales</taxon>
        <taxon>Malvaceae</taxon>
        <taxon>Malvoideae</taxon>
        <taxon>Gossypium</taxon>
    </lineage>
</organism>
<comment type="caution">
    <text evidence="3">The sequence shown here is derived from an EMBL/GenBank/DDBJ whole genome shotgun (WGS) entry which is preliminary data.</text>
</comment>
<evidence type="ECO:0000256" key="1">
    <source>
        <dbReference type="SAM" id="MobiDB-lite"/>
    </source>
</evidence>
<protein>
    <recommendedName>
        <fullName evidence="5">Transmembrane protein</fullName>
    </recommendedName>
</protein>
<evidence type="ECO:0000256" key="2">
    <source>
        <dbReference type="SAM" id="Phobius"/>
    </source>
</evidence>
<keyword evidence="2" id="KW-0812">Transmembrane</keyword>
<proteinExistence type="predicted"/>
<evidence type="ECO:0000313" key="4">
    <source>
        <dbReference type="Proteomes" id="UP000701853"/>
    </source>
</evidence>
<evidence type="ECO:0000313" key="3">
    <source>
        <dbReference type="EMBL" id="KAG8495963.1"/>
    </source>
</evidence>
<reference evidence="3 4" key="1">
    <citation type="journal article" date="2021" name="bioRxiv">
        <title>The Gossypium anomalum genome as a resource for cotton improvement and evolutionary analysis of hybrid incompatibility.</title>
        <authorList>
            <person name="Grover C.E."/>
            <person name="Yuan D."/>
            <person name="Arick M.A."/>
            <person name="Miller E.R."/>
            <person name="Hu G."/>
            <person name="Peterson D.G."/>
            <person name="Wendel J.F."/>
            <person name="Udall J.A."/>
        </authorList>
    </citation>
    <scope>NUCLEOTIDE SEQUENCE [LARGE SCALE GENOMIC DNA]</scope>
    <source>
        <strain evidence="3">JFW-Udall</strain>
        <tissue evidence="3">Leaf</tissue>
    </source>
</reference>
<dbReference type="EMBL" id="JAHUZN010000004">
    <property type="protein sequence ID" value="KAG8495963.1"/>
    <property type="molecule type" value="Genomic_DNA"/>
</dbReference>
<feature type="region of interest" description="Disordered" evidence="1">
    <location>
        <begin position="55"/>
        <end position="107"/>
    </location>
</feature>
<dbReference type="OrthoDB" id="10630056at2759"/>
<gene>
    <name evidence="3" type="ORF">CXB51_009509</name>
</gene>
<accession>A0A8J5YT82</accession>
<sequence>MRKSGGIHRVNSPKATKHADPLPSGSGHTRVHQNGFQKPIIAVIVGAVTGVVKMERAGSSNPRSRRLRRPNPLGPKSAKEKGLSPLVRSGPNDGGGTSGDETTDDPAEKKKNISHLISFSLRATLILVAFSSFACLQVHGESTDEGVSVLVQQDKREPNLERRSCGRGTWGVRRRKKIRVSRSAEVGLGFGPIGPSEIGLGFIGLVCKIGIWALGVFVNGLLKIGL</sequence>
<keyword evidence="4" id="KW-1185">Reference proteome</keyword>
<keyword evidence="2" id="KW-1133">Transmembrane helix</keyword>
<feature type="region of interest" description="Disordered" evidence="1">
    <location>
        <begin position="1"/>
        <end position="32"/>
    </location>
</feature>
<dbReference type="Proteomes" id="UP000701853">
    <property type="component" value="Chromosome 4"/>
</dbReference>
<keyword evidence="2" id="KW-0472">Membrane</keyword>
<feature type="transmembrane region" description="Helical" evidence="2">
    <location>
        <begin position="198"/>
        <end position="222"/>
    </location>
</feature>
<evidence type="ECO:0008006" key="5">
    <source>
        <dbReference type="Google" id="ProtNLM"/>
    </source>
</evidence>
<dbReference type="AlphaFoldDB" id="A0A8J5YT82"/>
<feature type="transmembrane region" description="Helical" evidence="2">
    <location>
        <begin position="119"/>
        <end position="140"/>
    </location>
</feature>
<name>A0A8J5YT82_9ROSI</name>